<proteinExistence type="inferred from homology"/>
<sequence length="519" mass="55813">MSYNLFLNLTLDKDLKIAFFDSGIGGLSVLAEALGRFSGAEFLYFADEDHVPYGTKSRAEIVRLSLDAVGFLVSHGAEAVVIACNTATSAAISELRSAFSVPIIGMEPAVKLAADRFGSRPTLLIATPLTIAGEKLARLVGRLECEIWSLPLPRLVEFAQDLEFDSPAVRTYLQGELGKFELARLGSLVLGCTHFNYFKDVLREILPPHVRIIDGIDGTLNRLVSELAARGKNLRAAERNLLAEAGRFGAFRGGSDVNFVQKHGKNTANSAQGSGGDTVGRLINSNLDGANTVLNSSQKDGIKFRENIALNFDPDGTVKFELCDENRVANGAVCNKRDDKFKADTSDEIGKFDGEKFNGGEFDRDLPGKFGGNIARARDGLKKISESTGLSERGLSQTLCPGDAGDLLCERRTLSLSCGAAYLGLDDAGEISDGFDLTADGSKALCEQGGTNSKIATKRGVNDCDTGSRAVSGKCKNSEICYPNGNSVEYFYSGRALDAARLGRIELFLARLEKMREID</sequence>
<evidence type="ECO:0000313" key="8">
    <source>
        <dbReference type="EMBL" id="EEF15275.1"/>
    </source>
</evidence>
<dbReference type="InterPro" id="IPR001920">
    <property type="entry name" value="Asp/Glu_race"/>
</dbReference>
<keyword evidence="6 7" id="KW-0961">Cell wall biogenesis/degradation</keyword>
<keyword evidence="5 7" id="KW-0413">Isomerase</keyword>
<dbReference type="Proteomes" id="UP000003082">
    <property type="component" value="Unassembled WGS sequence"/>
</dbReference>
<dbReference type="GO" id="GO:0071555">
    <property type="term" value="P:cell wall organization"/>
    <property type="evidence" value="ECO:0007669"/>
    <property type="project" value="UniProtKB-KW"/>
</dbReference>
<keyword evidence="4 7" id="KW-0573">Peptidoglycan synthesis</keyword>
<dbReference type="EMBL" id="ACFU01000001">
    <property type="protein sequence ID" value="EEF15275.1"/>
    <property type="molecule type" value="Genomic_DNA"/>
</dbReference>
<evidence type="ECO:0000256" key="2">
    <source>
        <dbReference type="ARBA" id="ARBA00013090"/>
    </source>
</evidence>
<evidence type="ECO:0000256" key="7">
    <source>
        <dbReference type="HAMAP-Rule" id="MF_00258"/>
    </source>
</evidence>
<dbReference type="InterPro" id="IPR015942">
    <property type="entry name" value="Asp/Glu/hydantoin_racemase"/>
</dbReference>
<keyword evidence="9" id="KW-1185">Reference proteome</keyword>
<dbReference type="Pfam" id="PF01177">
    <property type="entry name" value="Asp_Glu_race"/>
    <property type="match status" value="1"/>
</dbReference>
<comment type="pathway">
    <text evidence="7">Cell wall biogenesis; peptidoglycan biosynthesis.</text>
</comment>
<organism evidence="8 9">
    <name type="scientific">Campylobacter rectus RM3267</name>
    <dbReference type="NCBI Taxonomy" id="553218"/>
    <lineage>
        <taxon>Bacteria</taxon>
        <taxon>Pseudomonadati</taxon>
        <taxon>Campylobacterota</taxon>
        <taxon>Epsilonproteobacteria</taxon>
        <taxon>Campylobacterales</taxon>
        <taxon>Campylobacteraceae</taxon>
        <taxon>Campylobacter</taxon>
    </lineage>
</organism>
<evidence type="ECO:0000256" key="6">
    <source>
        <dbReference type="ARBA" id="ARBA00023316"/>
    </source>
</evidence>
<dbReference type="GO" id="GO:0009252">
    <property type="term" value="P:peptidoglycan biosynthetic process"/>
    <property type="evidence" value="ECO:0007669"/>
    <property type="project" value="UniProtKB-UniRule"/>
</dbReference>
<dbReference type="AlphaFoldDB" id="B9CXS9"/>
<gene>
    <name evidence="7 8" type="primary">murI</name>
    <name evidence="8" type="ORF">CAMRE0001_0091</name>
</gene>
<evidence type="ECO:0000256" key="3">
    <source>
        <dbReference type="ARBA" id="ARBA00022960"/>
    </source>
</evidence>
<evidence type="ECO:0000256" key="4">
    <source>
        <dbReference type="ARBA" id="ARBA00022984"/>
    </source>
</evidence>
<evidence type="ECO:0000313" key="9">
    <source>
        <dbReference type="Proteomes" id="UP000003082"/>
    </source>
</evidence>
<dbReference type="EC" id="5.1.1.3" evidence="2 7"/>
<reference evidence="8 9" key="1">
    <citation type="submission" date="2008-08" db="EMBL/GenBank/DDBJ databases">
        <authorList>
            <person name="Madupu R."/>
            <person name="Durkin A.S."/>
            <person name="Torralba M."/>
            <person name="Methe B."/>
            <person name="Sutton G.G."/>
            <person name="Strausberg R.L."/>
            <person name="Nelson K.E."/>
        </authorList>
    </citation>
    <scope>NUCLEOTIDE SEQUENCE [LARGE SCALE GENOMIC DNA]</scope>
    <source>
        <strain evidence="8 9">RM3267</strain>
    </source>
</reference>
<dbReference type="eggNOG" id="COG0796">
    <property type="taxonomic scope" value="Bacteria"/>
</dbReference>
<dbReference type="InterPro" id="IPR004391">
    <property type="entry name" value="Glu_race"/>
</dbReference>
<evidence type="ECO:0000256" key="1">
    <source>
        <dbReference type="ARBA" id="ARBA00001602"/>
    </source>
</evidence>
<feature type="active site" description="Proton donor/acceptor" evidence="7">
    <location>
        <position position="84"/>
    </location>
</feature>
<accession>B9CXS9</accession>
<dbReference type="GO" id="GO:0008881">
    <property type="term" value="F:glutamate racemase activity"/>
    <property type="evidence" value="ECO:0007669"/>
    <property type="project" value="UniProtKB-UniRule"/>
</dbReference>
<dbReference type="STRING" id="553218.CAMRE0001_0091"/>
<dbReference type="PANTHER" id="PTHR21198:SF3">
    <property type="entry name" value="GLUTAMATE RACEMASE"/>
    <property type="match status" value="1"/>
</dbReference>
<comment type="similarity">
    <text evidence="7">Belongs to the aspartate/glutamate racemases family.</text>
</comment>
<dbReference type="PANTHER" id="PTHR21198">
    <property type="entry name" value="GLUTAMATE RACEMASE"/>
    <property type="match status" value="1"/>
</dbReference>
<comment type="function">
    <text evidence="7">Provides the (R)-glutamate required for cell wall biosynthesis.</text>
</comment>
<dbReference type="GO" id="GO:0008360">
    <property type="term" value="P:regulation of cell shape"/>
    <property type="evidence" value="ECO:0007669"/>
    <property type="project" value="UniProtKB-KW"/>
</dbReference>
<feature type="binding site" evidence="7">
    <location>
        <begin position="21"/>
        <end position="22"/>
    </location>
    <ligand>
        <name>substrate</name>
    </ligand>
</feature>
<feature type="binding site" evidence="7">
    <location>
        <begin position="193"/>
        <end position="194"/>
    </location>
    <ligand>
        <name>substrate</name>
    </ligand>
</feature>
<protein>
    <recommendedName>
        <fullName evidence="2 7">Glutamate racemase</fullName>
        <ecNumber evidence="2 7">5.1.1.3</ecNumber>
    </recommendedName>
</protein>
<dbReference type="Gene3D" id="3.40.50.1860">
    <property type="match status" value="2"/>
</dbReference>
<keyword evidence="3 7" id="KW-0133">Cell shape</keyword>
<dbReference type="NCBIfam" id="TIGR00067">
    <property type="entry name" value="glut_race"/>
    <property type="match status" value="1"/>
</dbReference>
<comment type="caution">
    <text evidence="8">The sequence shown here is derived from an EMBL/GenBank/DDBJ whole genome shotgun (WGS) entry which is preliminary data.</text>
</comment>
<dbReference type="InterPro" id="IPR018187">
    <property type="entry name" value="Asp/Glu_racemase_AS_1"/>
</dbReference>
<feature type="binding site" evidence="7">
    <location>
        <begin position="85"/>
        <end position="86"/>
    </location>
    <ligand>
        <name>substrate</name>
    </ligand>
</feature>
<feature type="active site" description="Proton donor/acceptor" evidence="7">
    <location>
        <position position="192"/>
    </location>
</feature>
<dbReference type="HAMAP" id="MF_00258">
    <property type="entry name" value="Glu_racemase"/>
    <property type="match status" value="1"/>
</dbReference>
<feature type="binding site" evidence="7">
    <location>
        <begin position="53"/>
        <end position="54"/>
    </location>
    <ligand>
        <name>substrate</name>
    </ligand>
</feature>
<dbReference type="UniPathway" id="UPA00219"/>
<dbReference type="SUPFAM" id="SSF53681">
    <property type="entry name" value="Aspartate/glutamate racemase"/>
    <property type="match status" value="2"/>
</dbReference>
<comment type="catalytic activity">
    <reaction evidence="1 7">
        <text>L-glutamate = D-glutamate</text>
        <dbReference type="Rhea" id="RHEA:12813"/>
        <dbReference type="ChEBI" id="CHEBI:29985"/>
        <dbReference type="ChEBI" id="CHEBI:29986"/>
        <dbReference type="EC" id="5.1.1.3"/>
    </reaction>
</comment>
<evidence type="ECO:0000256" key="5">
    <source>
        <dbReference type="ARBA" id="ARBA00023235"/>
    </source>
</evidence>
<name>B9CXS9_CAMRE</name>
<dbReference type="PROSITE" id="PS00923">
    <property type="entry name" value="ASP_GLU_RACEMASE_1"/>
    <property type="match status" value="1"/>
</dbReference>